<dbReference type="KEGG" id="dvl:Dvul_1082"/>
<accession>A0A0H3A9B0</accession>
<proteinExistence type="predicted"/>
<organism evidence="1 2">
    <name type="scientific">Nitratidesulfovibrio vulgaris (strain DP4)</name>
    <name type="common">Desulfovibrio vulgaris</name>
    <dbReference type="NCBI Taxonomy" id="391774"/>
    <lineage>
        <taxon>Bacteria</taxon>
        <taxon>Pseudomonadati</taxon>
        <taxon>Thermodesulfobacteriota</taxon>
        <taxon>Desulfovibrionia</taxon>
        <taxon>Desulfovibrionales</taxon>
        <taxon>Desulfovibrionaceae</taxon>
        <taxon>Nitratidesulfovibrio</taxon>
    </lineage>
</organism>
<dbReference type="AlphaFoldDB" id="A0A0H3A9B0"/>
<dbReference type="EMBL" id="CP000527">
    <property type="protein sequence ID" value="ABM28102.1"/>
    <property type="molecule type" value="Genomic_DNA"/>
</dbReference>
<gene>
    <name evidence="1" type="ordered locus">Dvul_1082</name>
</gene>
<evidence type="ECO:0000313" key="1">
    <source>
        <dbReference type="EMBL" id="ABM28102.1"/>
    </source>
</evidence>
<sequence>MGGGGGGGSKSTTIGYKYFLGLHVALCHGLDEVRAIRVGEREAWKGSCYGGRISINQPELFGGEKREGGIVGAVDVLMGGPSQGQNDYLVRNLGSLVPAFRGVVSLVMRQMYLASMNPYIKPWSMLVRRTSCDWYPTRCAIGLDRNPAHIIYECLTNTEWGLGYPPQTIDDASFRAVADQLYAEDFGLSTTWSSQDPMEDFIGDINRHIDAVLYTHPRTGLWMLRLMRGDYDPATVPVFGPAEISELRSFARLGYAERVNQLVVKFSEVTDVGPVERCITIRNPAARAAQGQTIAETVEYPAITRSSVASKVATRDLRQRSAVLAKATIVGKRHLTDLLPGDVFKLHWPEYGLDAIYMRAVTIDYGTPTDRKVTVEAIEDVYALAASVITSATPTGWENPVSIPQAAALRRLTEIPYYVLVKAITGDIPAIQDAYDPKAGVVALLAAKPTPDAMSYNLVAQEGSEYVSRGSGDWTPTGTLRANIGPQTTEFMLDTELDTHLVHIGCIAYLGDELVMVKALINGGLVTVARGVLDTVPTGHPAGTRLWFCGVDGLDDTGYDGTEYLEGETVKVKALTRTARGELFEAAAPLDTVTLRARAFRPYPPGNVRLNGAYFPDIITGPLTVSWAHRDRKQQTGGTLVEQGAADIGPETGTTYTVRVYGEGGVLRRTVTGLTGTSWTWDTETADCALGRLNTSLRIEVESVRDGYTSWTTWSVITTRA</sequence>
<name>A0A0H3A9B0_NITV4</name>
<evidence type="ECO:0000313" key="2">
    <source>
        <dbReference type="Proteomes" id="UP000009173"/>
    </source>
</evidence>
<dbReference type="RefSeq" id="WP_011792045.1">
    <property type="nucleotide sequence ID" value="NC_008751.1"/>
</dbReference>
<protein>
    <submittedName>
        <fullName evidence="1">Uncharacterized protein</fullName>
    </submittedName>
</protein>
<dbReference type="Proteomes" id="UP000009173">
    <property type="component" value="Chromosome"/>
</dbReference>
<dbReference type="HOGENOM" id="CLU_010908_0_0_7"/>
<reference evidence="2" key="1">
    <citation type="journal article" date="2009" name="Environ. Microbiol.">
        <title>Contribution of mobile genetic elements to Desulfovibrio vulgaris genome plasticity.</title>
        <authorList>
            <person name="Walker C.B."/>
            <person name="Stolyar S."/>
            <person name="Chivian D."/>
            <person name="Pinel N."/>
            <person name="Gabster J.A."/>
            <person name="Dehal P.S."/>
            <person name="He Z."/>
            <person name="Yang Z.K."/>
            <person name="Yen H.C."/>
            <person name="Zhou J."/>
            <person name="Wall J.D."/>
            <person name="Hazen T.C."/>
            <person name="Arkin A.P."/>
            <person name="Stahl D.A."/>
        </authorList>
    </citation>
    <scope>NUCLEOTIDE SEQUENCE [LARGE SCALE GENOMIC DNA]</scope>
    <source>
        <strain evidence="2">DP4</strain>
    </source>
</reference>